<gene>
    <name evidence="8" type="ORF">KHX94_06985</name>
</gene>
<dbReference type="Proteomes" id="UP000676428">
    <property type="component" value="Chromosome"/>
</dbReference>
<evidence type="ECO:0000256" key="2">
    <source>
        <dbReference type="ARBA" id="ARBA00022729"/>
    </source>
</evidence>
<dbReference type="NCBIfam" id="NF047847">
    <property type="entry name" value="SS_mature_LptM"/>
    <property type="match status" value="1"/>
</dbReference>
<evidence type="ECO:0000256" key="4">
    <source>
        <dbReference type="ARBA" id="ARBA00023139"/>
    </source>
</evidence>
<keyword evidence="5" id="KW-0998">Cell outer membrane</keyword>
<keyword evidence="9" id="KW-1185">Reference proteome</keyword>
<dbReference type="PROSITE" id="PS51257">
    <property type="entry name" value="PROKAR_LIPOPROTEIN"/>
    <property type="match status" value="1"/>
</dbReference>
<keyword evidence="3" id="KW-0472">Membrane</keyword>
<accession>A0ABX8DHU7</accession>
<protein>
    <submittedName>
        <fullName evidence="8">Lipoprotein</fullName>
    </submittedName>
</protein>
<feature type="compositionally biased region" description="Low complexity" evidence="7">
    <location>
        <begin position="29"/>
        <end position="46"/>
    </location>
</feature>
<reference evidence="8 9" key="1">
    <citation type="journal article" date="2012" name="Int. J. Syst. Evol. Microbiol.">
        <title>Shewanella dokdonensis sp. nov., isolated from seawater.</title>
        <authorList>
            <person name="Sung H.R."/>
            <person name="Yoon J.H."/>
            <person name="Ghim S.Y."/>
        </authorList>
    </citation>
    <scope>NUCLEOTIDE SEQUENCE [LARGE SCALE GENOMIC DNA]</scope>
    <source>
        <strain evidence="8 9">DSM 23626</strain>
    </source>
</reference>
<evidence type="ECO:0000256" key="7">
    <source>
        <dbReference type="SAM" id="MobiDB-lite"/>
    </source>
</evidence>
<evidence type="ECO:0000256" key="3">
    <source>
        <dbReference type="ARBA" id="ARBA00023136"/>
    </source>
</evidence>
<feature type="region of interest" description="Disordered" evidence="7">
    <location>
        <begin position="21"/>
        <end position="46"/>
    </location>
</feature>
<name>A0ABX8DHU7_9GAMM</name>
<evidence type="ECO:0000313" key="9">
    <source>
        <dbReference type="Proteomes" id="UP000676428"/>
    </source>
</evidence>
<keyword evidence="6 8" id="KW-0449">Lipoprotein</keyword>
<dbReference type="EMBL" id="CP074572">
    <property type="protein sequence ID" value="QVK24280.1"/>
    <property type="molecule type" value="Genomic_DNA"/>
</dbReference>
<evidence type="ECO:0000256" key="6">
    <source>
        <dbReference type="ARBA" id="ARBA00023288"/>
    </source>
</evidence>
<dbReference type="InterPro" id="IPR032831">
    <property type="entry name" value="LptM_cons"/>
</dbReference>
<organism evidence="8 9">
    <name type="scientific">Shewanella dokdonensis</name>
    <dbReference type="NCBI Taxonomy" id="712036"/>
    <lineage>
        <taxon>Bacteria</taxon>
        <taxon>Pseudomonadati</taxon>
        <taxon>Pseudomonadota</taxon>
        <taxon>Gammaproteobacteria</taxon>
        <taxon>Alteromonadales</taxon>
        <taxon>Shewanellaceae</taxon>
        <taxon>Shewanella</taxon>
    </lineage>
</organism>
<keyword evidence="4" id="KW-0564">Palmitate</keyword>
<dbReference type="Pfam" id="PF13627">
    <property type="entry name" value="LptM_cons"/>
    <property type="match status" value="1"/>
</dbReference>
<evidence type="ECO:0000256" key="1">
    <source>
        <dbReference type="ARBA" id="ARBA00004459"/>
    </source>
</evidence>
<sequence>MRLLIALTIVGLLLTGCGQKGPLYKSPAQETNQTQPVQPTTPQQSK</sequence>
<comment type="subcellular location">
    <subcellularLocation>
        <location evidence="1">Cell outer membrane</location>
        <topology evidence="1">Lipid-anchor</topology>
    </subcellularLocation>
</comment>
<evidence type="ECO:0000256" key="5">
    <source>
        <dbReference type="ARBA" id="ARBA00023237"/>
    </source>
</evidence>
<proteinExistence type="predicted"/>
<keyword evidence="2" id="KW-0732">Signal</keyword>
<evidence type="ECO:0000313" key="8">
    <source>
        <dbReference type="EMBL" id="QVK24280.1"/>
    </source>
</evidence>